<evidence type="ECO:0000313" key="5">
    <source>
        <dbReference type="EMBL" id="MCT2591013.1"/>
    </source>
</evidence>
<protein>
    <submittedName>
        <fullName evidence="5">DNA repair ATPase</fullName>
    </submittedName>
</protein>
<feature type="coiled-coil region" evidence="1">
    <location>
        <begin position="843"/>
        <end position="870"/>
    </location>
</feature>
<evidence type="ECO:0000259" key="2">
    <source>
        <dbReference type="Pfam" id="PF00004"/>
    </source>
</evidence>
<dbReference type="InterPro" id="IPR027417">
    <property type="entry name" value="P-loop_NTPase"/>
</dbReference>
<name>A0ABT2JSZ2_9ACTN</name>
<feature type="domain" description="DUF3686" evidence="3">
    <location>
        <begin position="33"/>
        <end position="494"/>
    </location>
</feature>
<dbReference type="Proteomes" id="UP001156389">
    <property type="component" value="Unassembled WGS sequence"/>
</dbReference>
<dbReference type="Pfam" id="PF00004">
    <property type="entry name" value="AAA"/>
    <property type="match status" value="1"/>
</dbReference>
<dbReference type="InterPro" id="IPR003959">
    <property type="entry name" value="ATPase_AAA_core"/>
</dbReference>
<dbReference type="InterPro" id="IPR057224">
    <property type="entry name" value="DUF7902"/>
</dbReference>
<feature type="domain" description="ATPase AAA-type core" evidence="2">
    <location>
        <begin position="1318"/>
        <end position="1356"/>
    </location>
</feature>
<proteinExistence type="predicted"/>
<feature type="domain" description="DUF7902" evidence="4">
    <location>
        <begin position="615"/>
        <end position="699"/>
    </location>
</feature>
<dbReference type="Pfam" id="PF25472">
    <property type="entry name" value="DUF7902"/>
    <property type="match status" value="1"/>
</dbReference>
<organism evidence="5 6">
    <name type="scientific">Streptomyces gossypii</name>
    <dbReference type="NCBI Taxonomy" id="2883101"/>
    <lineage>
        <taxon>Bacteria</taxon>
        <taxon>Bacillati</taxon>
        <taxon>Actinomycetota</taxon>
        <taxon>Actinomycetes</taxon>
        <taxon>Kitasatosporales</taxon>
        <taxon>Streptomycetaceae</taxon>
        <taxon>Streptomyces</taxon>
    </lineage>
</organism>
<sequence>MVTGTPETAGDGAGLEAGTYEVLRQRMTAAAGDLTARAEELNARRVETFGGSELELTGSDRIRTGHDCVPRDIVQVGGVLLMGCNSPVGPGKGTGAGEGGTADVAGVGDVFSLHRCTGGHFEAAPEDAVPGLLDDPRFRRDFAELYRYFRAARLLWLRRTGSLLLAVFRTSEQLADIRVLRWRIGPDGTPEYLDAKGERDHVLPGPYDFEWTETGRGQHVPGRFPHISVEDTLFVSVHGGALTLKTGNNTDTASGGIHSEPVQEQLQSLGDAELAYARVGPLVLLRVLPYKEPEHRYLVYNERTGEVVRLDGIGQACRRLPEDQGIVFPGGYYVTTAPAGAAAKTFDTDTTDLVFEAAVRSPNGEDVLYAFRAPADGRILLLPYNLIRKQVATPIAAYGHALFEDGTMAVLRQPGDEATRVHPAQVWRTPYVSDSHAAAQPPGTGPLARIGNAELVRAVSDCLSVARMADGMAPGGVVFEAIVSACARVTDLYHWLPADGLGGLDGPVATLRETAGQVIAEFARVEELRVQADSALDTAEREVTALVRRARGEAPDGASGWVALLTALRRAQGSTESLRELRYADTERVDALAAELTASLDATGRRAVTELSREDAFAGTLGEINELAERAGALATVAEAVALGEQIDEQADSLRIVTDVVGGLEIPDATVRTGLLERLGEVMGAVNRARAVLDGRRRELLESEGRAEFAAESALLGQAVAGALAASGTPEECDEQLGRLLLHLENLETRFGSFDDFLQRLTEQREEIYETFSARKQAQLDERARHAEKLADSAERLLGTVARRSQTLADLDGINAFFASDPLVVKVRTTAEELRQLGDQVRGEELEGRLKAARQEAARALRDRADLFDAAGTVRLGRHRFGVNTQPVGLALVPHDGALAFSVTGTDYRSPVDEAEFAHTRAFWDQPLASESPEVYRAEHLAATVLAGLAAGEAGPAAGSARPDAQDHEGLLALVRSAAESAYDEGYDRGVHDHDAARILGALLRLLEGAELLRFAPEVRAVAQLFWAYGADEAARTALTTRARSLGRARAAFGRTAETDRFEAELAAVIGAFLPTLGLDHPGGAPSGDGTAGHPRRRAADADSRASAAYLFEELAAPEGPRFVTGAGARELLADFQTALGGTDSPGVKAFAQDLISLGEDLPARHQLVSAWLGSYLGTHGGPRPELQEAAAIELCGDSLPRRELDAPLHREVSGLLGAHPRVRGGELPLRLDEFLTRTEEFRTTRVPAHRAYTRQRNALLAAERDRLRLDAYEARVMSSFVRNRLIDEVYLPLIGDNLAKQLGTAGEDRRTDSQGLLLLLSPPGYGKTTLMEYVASRLGLVFVKVDGPALGHRTVSLDPAAAPDSAARREVEKINFALEMGNNVFLHLDDIQHTSPELLQKFIPLCDTQRRIDGAEGTYDLRGKRFAVCMAGNPFTESGSRFRIPDMLANRADVWNLGEVLSGKGELFGLSHIENALTSNPVLAPLATRERGDIDLLVRLARGDSGAQADRLSHRYPAAELEQILSVLRKLLYIRETVLAVNTAYIASATQDQAARSEPPFLLQGSYRNTNKLAERIVPVMNEAELEAVLDDHYLAEAQTLTTGAEANLLKLAELRGRMTEGQRARWAQIKESCRSA</sequence>
<evidence type="ECO:0000259" key="3">
    <source>
        <dbReference type="Pfam" id="PF12458"/>
    </source>
</evidence>
<dbReference type="EMBL" id="JAJAGO010000006">
    <property type="protein sequence ID" value="MCT2591013.1"/>
    <property type="molecule type" value="Genomic_DNA"/>
</dbReference>
<dbReference type="SUPFAM" id="SSF52540">
    <property type="entry name" value="P-loop containing nucleoside triphosphate hydrolases"/>
    <property type="match status" value="1"/>
</dbReference>
<accession>A0ABT2JSZ2</accession>
<dbReference type="InterPro" id="IPR020958">
    <property type="entry name" value="DUF3686"/>
</dbReference>
<dbReference type="RefSeq" id="WP_260218339.1">
    <property type="nucleotide sequence ID" value="NZ_JAJAGO010000006.1"/>
</dbReference>
<evidence type="ECO:0000313" key="6">
    <source>
        <dbReference type="Proteomes" id="UP001156389"/>
    </source>
</evidence>
<keyword evidence="6" id="KW-1185">Reference proteome</keyword>
<evidence type="ECO:0000259" key="4">
    <source>
        <dbReference type="Pfam" id="PF25472"/>
    </source>
</evidence>
<dbReference type="Gene3D" id="3.40.50.300">
    <property type="entry name" value="P-loop containing nucleotide triphosphate hydrolases"/>
    <property type="match status" value="1"/>
</dbReference>
<dbReference type="Pfam" id="PF12458">
    <property type="entry name" value="DUF3686"/>
    <property type="match status" value="1"/>
</dbReference>
<evidence type="ECO:0000256" key="1">
    <source>
        <dbReference type="SAM" id="Coils"/>
    </source>
</evidence>
<keyword evidence="1" id="KW-0175">Coiled coil</keyword>
<gene>
    <name evidence="5" type="ORF">LHJ74_14020</name>
</gene>
<reference evidence="5 6" key="1">
    <citation type="submission" date="2021-10" db="EMBL/GenBank/DDBJ databases">
        <title>Streptomyces gossypii sp. nov., isolated from soil collected from cotton field.</title>
        <authorList>
            <person name="Ge X."/>
            <person name="Chen X."/>
            <person name="Liu W."/>
        </authorList>
    </citation>
    <scope>NUCLEOTIDE SEQUENCE [LARGE SCALE GENOMIC DNA]</scope>
    <source>
        <strain evidence="5 6">N2-109</strain>
    </source>
</reference>
<comment type="caution">
    <text evidence="5">The sequence shown here is derived from an EMBL/GenBank/DDBJ whole genome shotgun (WGS) entry which is preliminary data.</text>
</comment>